<dbReference type="Proteomes" id="UP001220324">
    <property type="component" value="Unassembled WGS sequence"/>
</dbReference>
<evidence type="ECO:0000256" key="1">
    <source>
        <dbReference type="SAM" id="MobiDB-lite"/>
    </source>
</evidence>
<feature type="region of interest" description="Disordered" evidence="1">
    <location>
        <begin position="25"/>
        <end position="49"/>
    </location>
</feature>
<dbReference type="EMBL" id="JAQIZZ010000006">
    <property type="protein sequence ID" value="KAJ5538485.1"/>
    <property type="molecule type" value="Genomic_DNA"/>
</dbReference>
<comment type="caution">
    <text evidence="2">The sequence shown here is derived from an EMBL/GenBank/DDBJ whole genome shotgun (WGS) entry which is preliminary data.</text>
</comment>
<gene>
    <name evidence="2" type="ORF">N7494_007964</name>
</gene>
<reference evidence="2 3" key="1">
    <citation type="journal article" date="2023" name="IMA Fungus">
        <title>Comparative genomic study of the Penicillium genus elucidates a diverse pangenome and 15 lateral gene transfer events.</title>
        <authorList>
            <person name="Petersen C."/>
            <person name="Sorensen T."/>
            <person name="Nielsen M.R."/>
            <person name="Sondergaard T.E."/>
            <person name="Sorensen J.L."/>
            <person name="Fitzpatrick D.A."/>
            <person name="Frisvad J.C."/>
            <person name="Nielsen K.L."/>
        </authorList>
    </citation>
    <scope>NUCLEOTIDE SEQUENCE [LARGE SCALE GENOMIC DNA]</scope>
    <source>
        <strain evidence="2 3">IBT 35679</strain>
    </source>
</reference>
<evidence type="ECO:0000313" key="2">
    <source>
        <dbReference type="EMBL" id="KAJ5538485.1"/>
    </source>
</evidence>
<organism evidence="2 3">
    <name type="scientific">Penicillium frequentans</name>
    <dbReference type="NCBI Taxonomy" id="3151616"/>
    <lineage>
        <taxon>Eukaryota</taxon>
        <taxon>Fungi</taxon>
        <taxon>Dikarya</taxon>
        <taxon>Ascomycota</taxon>
        <taxon>Pezizomycotina</taxon>
        <taxon>Eurotiomycetes</taxon>
        <taxon>Eurotiomycetidae</taxon>
        <taxon>Eurotiales</taxon>
        <taxon>Aspergillaceae</taxon>
        <taxon>Penicillium</taxon>
    </lineage>
</organism>
<protein>
    <submittedName>
        <fullName evidence="2">Uncharacterized protein</fullName>
    </submittedName>
</protein>
<name>A0AAD6CU39_9EURO</name>
<sequence>MRAHREPLPPPSLMVPQYLDYEASDDTKSDLPASFEPPESGWPRMPVLQLSDPPRMRPARVIGYEIKYWGRNSALVDGEPFQPVDGVAYEILCQEYWDRLVAYMADHYDVGSISIDFIDTRETGVEGVAFHCGGHPEELRDDSLNLET</sequence>
<keyword evidence="3" id="KW-1185">Reference proteome</keyword>
<accession>A0AAD6CU39</accession>
<evidence type="ECO:0000313" key="3">
    <source>
        <dbReference type="Proteomes" id="UP001220324"/>
    </source>
</evidence>
<proteinExistence type="predicted"/>
<dbReference type="AlphaFoldDB" id="A0AAD6CU39"/>